<name>A0A6N7J2D4_9FIRM</name>
<comment type="similarity">
    <text evidence="4">Belongs to the WhiA family.</text>
</comment>
<dbReference type="GO" id="GO:0051301">
    <property type="term" value="P:cell division"/>
    <property type="evidence" value="ECO:0007669"/>
    <property type="project" value="UniProtKB-UniRule"/>
</dbReference>
<evidence type="ECO:0000256" key="1">
    <source>
        <dbReference type="ARBA" id="ARBA00022618"/>
    </source>
</evidence>
<comment type="function">
    <text evidence="4">Involved in cell division and chromosome segregation.</text>
</comment>
<comment type="caution">
    <text evidence="7">The sequence shown here is derived from an EMBL/GenBank/DDBJ whole genome shotgun (WGS) entry which is preliminary data.</text>
</comment>
<proteinExistence type="inferred from homology"/>
<dbReference type="HAMAP" id="MF_01420">
    <property type="entry name" value="HTH_type_WhiA"/>
    <property type="match status" value="1"/>
</dbReference>
<dbReference type="Gene3D" id="3.10.28.10">
    <property type="entry name" value="Homing endonucleases"/>
    <property type="match status" value="1"/>
</dbReference>
<sequence length="295" mass="33434">MSFSSDVKDELYEVYPKARHCQIAEAAAVTSVIAKAGTGRYAVRLETENKKLIKKYFTLLLQTINIKKDVSDELDSVDGRKLRELLKINGDDFTDTNPVILEQDCCRRSFLRGIFLSSGSVSDPNKSYHFEIVCHTMRQAELVQGLISDYDCDPHIVERKGHFVVYLKEGSQIINMLGIIGAPKAFMDFENIRILKEMRENVNRQVNCETSNIRKSVSAAVRQIEDIRFLQESGHFAELGPALQEAAKLRLENPEMPLYELGQKCSPPVGKSGINHRLRKIGQLAYDIKHQEDTT</sequence>
<feature type="domain" description="WhiA LAGLIDADG-like" evidence="6">
    <location>
        <begin position="108"/>
        <end position="199"/>
    </location>
</feature>
<keyword evidence="1 4" id="KW-0132">Cell division</keyword>
<keyword evidence="3 4" id="KW-0131">Cell cycle</keyword>
<evidence type="ECO:0000259" key="5">
    <source>
        <dbReference type="Pfam" id="PF02650"/>
    </source>
</evidence>
<keyword evidence="2 4" id="KW-0238">DNA-binding</keyword>
<organism evidence="7 8">
    <name type="scientific">Candidatus Weimeria bifida</name>
    <dbReference type="NCBI Taxonomy" id="2599074"/>
    <lineage>
        <taxon>Bacteria</taxon>
        <taxon>Bacillati</taxon>
        <taxon>Bacillota</taxon>
        <taxon>Clostridia</taxon>
        <taxon>Lachnospirales</taxon>
        <taxon>Lachnospiraceae</taxon>
        <taxon>Candidatus Weimeria</taxon>
    </lineage>
</organism>
<evidence type="ECO:0000256" key="3">
    <source>
        <dbReference type="ARBA" id="ARBA00023306"/>
    </source>
</evidence>
<evidence type="ECO:0000313" key="8">
    <source>
        <dbReference type="Proteomes" id="UP000460257"/>
    </source>
</evidence>
<evidence type="ECO:0000256" key="4">
    <source>
        <dbReference type="HAMAP-Rule" id="MF_01420"/>
    </source>
</evidence>
<dbReference type="Proteomes" id="UP000460257">
    <property type="component" value="Unassembled WGS sequence"/>
</dbReference>
<dbReference type="EMBL" id="VOGC01000007">
    <property type="protein sequence ID" value="MQN01909.1"/>
    <property type="molecule type" value="Genomic_DNA"/>
</dbReference>
<dbReference type="InterPro" id="IPR027434">
    <property type="entry name" value="Homing_endonucl"/>
</dbReference>
<evidence type="ECO:0000256" key="2">
    <source>
        <dbReference type="ARBA" id="ARBA00023125"/>
    </source>
</evidence>
<dbReference type="GO" id="GO:0043937">
    <property type="term" value="P:regulation of sporulation"/>
    <property type="evidence" value="ECO:0007669"/>
    <property type="project" value="InterPro"/>
</dbReference>
<dbReference type="PANTHER" id="PTHR37307:SF1">
    <property type="entry name" value="CELL DIVISION PROTEIN WHIA-RELATED"/>
    <property type="match status" value="1"/>
</dbReference>
<reference evidence="7" key="1">
    <citation type="journal article" date="2020" name="Appl. Environ. Microbiol.">
        <title>Medium-Chain Fatty Acid Synthesis by 'Candidatus Weimeria bifida' gen. nov., sp. nov., and 'Candidatus Pseudoramibacter fermentans' sp. nov.</title>
        <authorList>
            <person name="Scarborough M.J."/>
            <person name="Myers K.S."/>
            <person name="Donohue T.J."/>
            <person name="Noguera D.R."/>
        </authorList>
    </citation>
    <scope>NUCLEOTIDE SEQUENCE</scope>
    <source>
        <strain evidence="7">LCO1.1</strain>
    </source>
</reference>
<dbReference type="GO" id="GO:0003677">
    <property type="term" value="F:DNA binding"/>
    <property type="evidence" value="ECO:0007669"/>
    <property type="project" value="UniProtKB-UniRule"/>
</dbReference>
<dbReference type="InterPro" id="IPR003802">
    <property type="entry name" value="Sporulation_regulator_WhiA"/>
</dbReference>
<evidence type="ECO:0000259" key="6">
    <source>
        <dbReference type="Pfam" id="PF14527"/>
    </source>
</evidence>
<dbReference type="Pfam" id="PF14527">
    <property type="entry name" value="LAGLIDADG_WhiA"/>
    <property type="match status" value="1"/>
</dbReference>
<dbReference type="NCBIfam" id="TIGR00647">
    <property type="entry name" value="DNA_bind_WhiA"/>
    <property type="match status" value="1"/>
</dbReference>
<dbReference type="SUPFAM" id="SSF55608">
    <property type="entry name" value="Homing endonucleases"/>
    <property type="match status" value="1"/>
</dbReference>
<dbReference type="Pfam" id="PF02650">
    <property type="entry name" value="HTH_WhiA"/>
    <property type="match status" value="1"/>
</dbReference>
<dbReference type="InterPro" id="IPR039518">
    <property type="entry name" value="WhiA_LAGLIDADG_dom"/>
</dbReference>
<evidence type="ECO:0000313" key="7">
    <source>
        <dbReference type="EMBL" id="MQN01909.1"/>
    </source>
</evidence>
<protein>
    <recommendedName>
        <fullName evidence="4">Probable cell division protein WhiA</fullName>
    </recommendedName>
</protein>
<dbReference type="InterPro" id="IPR023054">
    <property type="entry name" value="Sporulation_regulator_WhiA_C"/>
</dbReference>
<dbReference type="PANTHER" id="PTHR37307">
    <property type="entry name" value="CELL DIVISION PROTEIN WHIA-RELATED"/>
    <property type="match status" value="1"/>
</dbReference>
<accession>A0A6N7J2D4</accession>
<keyword evidence="8" id="KW-1185">Reference proteome</keyword>
<dbReference type="AlphaFoldDB" id="A0A6N7J2D4"/>
<feature type="domain" description="Sporulation regulator WhiA C-terminal" evidence="5">
    <location>
        <begin position="202"/>
        <end position="285"/>
    </location>
</feature>
<gene>
    <name evidence="4 7" type="primary">whiA</name>
    <name evidence="7" type="ORF">FRC54_08375</name>
</gene>